<name>A0A4R0Q9N9_9SPHI</name>
<protein>
    <recommendedName>
        <fullName evidence="2">Lipocalin-like domain-containing protein</fullName>
    </recommendedName>
</protein>
<keyword evidence="1" id="KW-0732">Signal</keyword>
<comment type="caution">
    <text evidence="3">The sequence shown here is derived from an EMBL/GenBank/DDBJ whole genome shotgun (WGS) entry which is preliminary data.</text>
</comment>
<dbReference type="OrthoDB" id="1351849at2"/>
<gene>
    <name evidence="3" type="ORF">EZ456_04290</name>
</gene>
<dbReference type="InterPro" id="IPR024311">
    <property type="entry name" value="Lipocalin-like"/>
</dbReference>
<dbReference type="RefSeq" id="WP_131527642.1">
    <property type="nucleotide sequence ID" value="NZ_SJSO01000003.1"/>
</dbReference>
<dbReference type="Proteomes" id="UP000293925">
    <property type="component" value="Unassembled WGS sequence"/>
</dbReference>
<dbReference type="EMBL" id="SJSO01000003">
    <property type="protein sequence ID" value="TCD28614.1"/>
    <property type="molecule type" value="Genomic_DNA"/>
</dbReference>
<sequence>MKKYLTLLFLFLIFHFSCKKQSSSDPRPPEVNLYNDQQVIGKWVYQSLKVNGTSYPYPHRSGCGKDCFYFLNRPSQDHDYIEVIHLNSNCALSTTNMDWKLKGENLILNFGQHQFSYKILRLTQSNFDVLINTDYDGDGKTDQLEIYATRESCSTGDPYCQN</sequence>
<evidence type="ECO:0000259" key="2">
    <source>
        <dbReference type="Pfam" id="PF13648"/>
    </source>
</evidence>
<keyword evidence="4" id="KW-1185">Reference proteome</keyword>
<evidence type="ECO:0000313" key="3">
    <source>
        <dbReference type="EMBL" id="TCD28614.1"/>
    </source>
</evidence>
<feature type="chain" id="PRO_5020798885" description="Lipocalin-like domain-containing protein" evidence="1">
    <location>
        <begin position="20"/>
        <end position="162"/>
    </location>
</feature>
<accession>A0A4R0Q9N9</accession>
<organism evidence="3 4">
    <name type="scientific">Pedobacter psychrodurus</name>
    <dbReference type="NCBI Taxonomy" id="2530456"/>
    <lineage>
        <taxon>Bacteria</taxon>
        <taxon>Pseudomonadati</taxon>
        <taxon>Bacteroidota</taxon>
        <taxon>Sphingobacteriia</taxon>
        <taxon>Sphingobacteriales</taxon>
        <taxon>Sphingobacteriaceae</taxon>
        <taxon>Pedobacter</taxon>
    </lineage>
</organism>
<evidence type="ECO:0000313" key="4">
    <source>
        <dbReference type="Proteomes" id="UP000293925"/>
    </source>
</evidence>
<dbReference type="Pfam" id="PF13648">
    <property type="entry name" value="Lipocalin_4"/>
    <property type="match status" value="1"/>
</dbReference>
<proteinExistence type="predicted"/>
<feature type="domain" description="Lipocalin-like" evidence="2">
    <location>
        <begin position="40"/>
        <end position="127"/>
    </location>
</feature>
<reference evidence="3 4" key="1">
    <citation type="submission" date="2019-02" db="EMBL/GenBank/DDBJ databases">
        <title>Pedobacter sp. RP-3-21 sp. nov., isolated from Arctic soil.</title>
        <authorList>
            <person name="Dahal R.H."/>
        </authorList>
    </citation>
    <scope>NUCLEOTIDE SEQUENCE [LARGE SCALE GENOMIC DNA]</scope>
    <source>
        <strain evidence="3 4">RP-3-21</strain>
    </source>
</reference>
<feature type="signal peptide" evidence="1">
    <location>
        <begin position="1"/>
        <end position="19"/>
    </location>
</feature>
<evidence type="ECO:0000256" key="1">
    <source>
        <dbReference type="SAM" id="SignalP"/>
    </source>
</evidence>
<dbReference type="AlphaFoldDB" id="A0A4R0Q9N9"/>